<evidence type="ECO:0000256" key="2">
    <source>
        <dbReference type="ARBA" id="ARBA00023125"/>
    </source>
</evidence>
<evidence type="ECO:0000256" key="4">
    <source>
        <dbReference type="SAM" id="MobiDB-lite"/>
    </source>
</evidence>
<keyword evidence="3" id="KW-0804">Transcription</keyword>
<sequence>MDDQASLSSVGLASPAQLAFRVPHPRLAGSVVSYTGWDWTLARPLRRRVTALDSVLVAIDFEPSARSRAVNARGPELRPVLSPVIGLRGRPMEIERVGRVYGVTMQLTAPGARALFGLPLQELTDLCVSLTDLLGAGARRLAEQLAEAPDWSARFRLLDSYLITRISAGPELPLPLRRAWQRLTALSGDVRIGTLADEVGWSRQHLNARFRQEIGSSPKTVARIARMQRAVCLSCTTGWSSWADVAAASGYADQPHLNRDFRTLAGLTPTAYHALATEWRGVLTGSPLIVSRQLRANLPAAGPLVANSLVVLPGGSHIAPAIAHSRPWTDEMSEAVSSDGTSDEAVPLTEGYASVPAPSRRSNL</sequence>
<organism evidence="6 7">
    <name type="scientific">Streptomyces gamaensis</name>
    <dbReference type="NCBI Taxonomy" id="1763542"/>
    <lineage>
        <taxon>Bacteria</taxon>
        <taxon>Bacillati</taxon>
        <taxon>Actinomycetota</taxon>
        <taxon>Actinomycetes</taxon>
        <taxon>Kitasatosporales</taxon>
        <taxon>Streptomycetaceae</taxon>
        <taxon>Streptomyces</taxon>
    </lineage>
</organism>
<dbReference type="SUPFAM" id="SSF46689">
    <property type="entry name" value="Homeodomain-like"/>
    <property type="match status" value="1"/>
</dbReference>
<protein>
    <submittedName>
        <fullName evidence="6">Helix-turn-helix domain-containing protein</fullName>
    </submittedName>
</protein>
<dbReference type="Pfam" id="PF12833">
    <property type="entry name" value="HTH_18"/>
    <property type="match status" value="1"/>
</dbReference>
<dbReference type="SMART" id="SM00342">
    <property type="entry name" value="HTH_ARAC"/>
    <property type="match status" value="1"/>
</dbReference>
<dbReference type="InterPro" id="IPR018060">
    <property type="entry name" value="HTH_AraC"/>
</dbReference>
<dbReference type="RefSeq" id="WP_390321039.1">
    <property type="nucleotide sequence ID" value="NZ_JBHSPB010000030.1"/>
</dbReference>
<evidence type="ECO:0000256" key="1">
    <source>
        <dbReference type="ARBA" id="ARBA00023015"/>
    </source>
</evidence>
<gene>
    <name evidence="6" type="ORF">ACFP1Z_30935</name>
</gene>
<evidence type="ECO:0000313" key="6">
    <source>
        <dbReference type="EMBL" id="MFC5724578.1"/>
    </source>
</evidence>
<evidence type="ECO:0000256" key="3">
    <source>
        <dbReference type="ARBA" id="ARBA00023163"/>
    </source>
</evidence>
<dbReference type="PANTHER" id="PTHR46796:SF15">
    <property type="entry name" value="BLL1074 PROTEIN"/>
    <property type="match status" value="1"/>
</dbReference>
<dbReference type="InterPro" id="IPR009057">
    <property type="entry name" value="Homeodomain-like_sf"/>
</dbReference>
<reference evidence="7" key="1">
    <citation type="journal article" date="2019" name="Int. J. Syst. Evol. Microbiol.">
        <title>The Global Catalogue of Microorganisms (GCM) 10K type strain sequencing project: providing services to taxonomists for standard genome sequencing and annotation.</title>
        <authorList>
            <consortium name="The Broad Institute Genomics Platform"/>
            <consortium name="The Broad Institute Genome Sequencing Center for Infectious Disease"/>
            <person name="Wu L."/>
            <person name="Ma J."/>
        </authorList>
    </citation>
    <scope>NUCLEOTIDE SEQUENCE [LARGE SCALE GENOMIC DNA]</scope>
    <source>
        <strain evidence="7">CGMCC 4.7304</strain>
    </source>
</reference>
<feature type="region of interest" description="Disordered" evidence="4">
    <location>
        <begin position="330"/>
        <end position="364"/>
    </location>
</feature>
<name>A0ABW0ZC94_9ACTN</name>
<dbReference type="Gene3D" id="1.10.10.60">
    <property type="entry name" value="Homeodomain-like"/>
    <property type="match status" value="1"/>
</dbReference>
<accession>A0ABW0ZC94</accession>
<evidence type="ECO:0000259" key="5">
    <source>
        <dbReference type="PROSITE" id="PS01124"/>
    </source>
</evidence>
<feature type="domain" description="HTH araC/xylS-type" evidence="5">
    <location>
        <begin position="186"/>
        <end position="275"/>
    </location>
</feature>
<dbReference type="InterPro" id="IPR050204">
    <property type="entry name" value="AraC_XylS_family_regulators"/>
</dbReference>
<keyword evidence="1" id="KW-0805">Transcription regulation</keyword>
<dbReference type="PANTHER" id="PTHR46796">
    <property type="entry name" value="HTH-TYPE TRANSCRIPTIONAL ACTIVATOR RHAS-RELATED"/>
    <property type="match status" value="1"/>
</dbReference>
<proteinExistence type="predicted"/>
<dbReference type="Proteomes" id="UP001596083">
    <property type="component" value="Unassembled WGS sequence"/>
</dbReference>
<dbReference type="PROSITE" id="PS01124">
    <property type="entry name" value="HTH_ARAC_FAMILY_2"/>
    <property type="match status" value="1"/>
</dbReference>
<dbReference type="EMBL" id="JBHSPB010000030">
    <property type="protein sequence ID" value="MFC5724578.1"/>
    <property type="molecule type" value="Genomic_DNA"/>
</dbReference>
<comment type="caution">
    <text evidence="6">The sequence shown here is derived from an EMBL/GenBank/DDBJ whole genome shotgun (WGS) entry which is preliminary data.</text>
</comment>
<evidence type="ECO:0000313" key="7">
    <source>
        <dbReference type="Proteomes" id="UP001596083"/>
    </source>
</evidence>
<keyword evidence="2" id="KW-0238">DNA-binding</keyword>
<keyword evidence="7" id="KW-1185">Reference proteome</keyword>